<keyword evidence="3" id="KW-1185">Reference proteome</keyword>
<evidence type="ECO:0000313" key="2">
    <source>
        <dbReference type="EMBL" id="EOY18410.1"/>
    </source>
</evidence>
<accession>A0A061FM56</accession>
<dbReference type="Gramene" id="EOY18410">
    <property type="protein sequence ID" value="EOY18410"/>
    <property type="gene ID" value="TCM_043007"/>
</dbReference>
<protein>
    <submittedName>
        <fullName evidence="2">Uncharacterized protein</fullName>
    </submittedName>
</protein>
<organism evidence="2 3">
    <name type="scientific">Theobroma cacao</name>
    <name type="common">Cacao</name>
    <name type="synonym">Cocoa</name>
    <dbReference type="NCBI Taxonomy" id="3641"/>
    <lineage>
        <taxon>Eukaryota</taxon>
        <taxon>Viridiplantae</taxon>
        <taxon>Streptophyta</taxon>
        <taxon>Embryophyta</taxon>
        <taxon>Tracheophyta</taxon>
        <taxon>Spermatophyta</taxon>
        <taxon>Magnoliopsida</taxon>
        <taxon>eudicotyledons</taxon>
        <taxon>Gunneridae</taxon>
        <taxon>Pentapetalae</taxon>
        <taxon>rosids</taxon>
        <taxon>malvids</taxon>
        <taxon>Malvales</taxon>
        <taxon>Malvaceae</taxon>
        <taxon>Byttnerioideae</taxon>
        <taxon>Theobroma</taxon>
    </lineage>
</organism>
<proteinExistence type="predicted"/>
<dbReference type="HOGENOM" id="CLU_2403928_0_0_1"/>
<feature type="region of interest" description="Disordered" evidence="1">
    <location>
        <begin position="1"/>
        <end position="32"/>
    </location>
</feature>
<name>A0A061FM56_THECC</name>
<evidence type="ECO:0000313" key="3">
    <source>
        <dbReference type="Proteomes" id="UP000026915"/>
    </source>
</evidence>
<dbReference type="Proteomes" id="UP000026915">
    <property type="component" value="Chromosome 10"/>
</dbReference>
<evidence type="ECO:0000256" key="1">
    <source>
        <dbReference type="SAM" id="MobiDB-lite"/>
    </source>
</evidence>
<gene>
    <name evidence="2" type="ORF">TCM_043007</name>
</gene>
<sequence>MEPSMELEPLVQLPSLSMKDDHATNISPQPKTALSATPLLPATHEELHCQSLIIKRYVCSCTELQLPYENKKGFSSPNCYRNLLEASLTPPKG</sequence>
<dbReference type="EMBL" id="CM001888">
    <property type="protein sequence ID" value="EOY18410.1"/>
    <property type="molecule type" value="Genomic_DNA"/>
</dbReference>
<reference evidence="2 3" key="1">
    <citation type="journal article" date="2013" name="Genome Biol.">
        <title>The genome sequence of the most widely cultivated cacao type and its use to identify candidate genes regulating pod color.</title>
        <authorList>
            <person name="Motamayor J.C."/>
            <person name="Mockaitis K."/>
            <person name="Schmutz J."/>
            <person name="Haiminen N."/>
            <person name="Iii D.L."/>
            <person name="Cornejo O."/>
            <person name="Findley S.D."/>
            <person name="Zheng P."/>
            <person name="Utro F."/>
            <person name="Royaert S."/>
            <person name="Saski C."/>
            <person name="Jenkins J."/>
            <person name="Podicheti R."/>
            <person name="Zhao M."/>
            <person name="Scheffler B.E."/>
            <person name="Stack J.C."/>
            <person name="Feltus F.A."/>
            <person name="Mustiga G.M."/>
            <person name="Amores F."/>
            <person name="Phillips W."/>
            <person name="Marelli J.P."/>
            <person name="May G.D."/>
            <person name="Shapiro H."/>
            <person name="Ma J."/>
            <person name="Bustamante C.D."/>
            <person name="Schnell R.J."/>
            <person name="Main D."/>
            <person name="Gilbert D."/>
            <person name="Parida L."/>
            <person name="Kuhn D.N."/>
        </authorList>
    </citation>
    <scope>NUCLEOTIDE SEQUENCE [LARGE SCALE GENOMIC DNA]</scope>
    <source>
        <strain evidence="3">cv. Matina 1-6</strain>
    </source>
</reference>
<dbReference type="InParanoid" id="A0A061FM56"/>
<dbReference type="AlphaFoldDB" id="A0A061FM56"/>